<accession>A0ABN2QM21</accession>
<evidence type="ECO:0000313" key="2">
    <source>
        <dbReference type="EMBL" id="GAA1954059.1"/>
    </source>
</evidence>
<evidence type="ECO:0000256" key="1">
    <source>
        <dbReference type="SAM" id="Phobius"/>
    </source>
</evidence>
<keyword evidence="1" id="KW-0812">Transmembrane</keyword>
<protein>
    <recommendedName>
        <fullName evidence="4">DUF916 domain-containing protein</fullName>
    </recommendedName>
</protein>
<organism evidence="2 3">
    <name type="scientific">Agromyces allii</name>
    <dbReference type="NCBI Taxonomy" id="393607"/>
    <lineage>
        <taxon>Bacteria</taxon>
        <taxon>Bacillati</taxon>
        <taxon>Actinomycetota</taxon>
        <taxon>Actinomycetes</taxon>
        <taxon>Micrococcales</taxon>
        <taxon>Microbacteriaceae</taxon>
        <taxon>Agromyces</taxon>
    </lineage>
</organism>
<evidence type="ECO:0008006" key="4">
    <source>
        <dbReference type="Google" id="ProtNLM"/>
    </source>
</evidence>
<evidence type="ECO:0000313" key="3">
    <source>
        <dbReference type="Proteomes" id="UP001499954"/>
    </source>
</evidence>
<comment type="caution">
    <text evidence="2">The sequence shown here is derived from an EMBL/GenBank/DDBJ whole genome shotgun (WGS) entry which is preliminary data.</text>
</comment>
<dbReference type="EMBL" id="BAAAMK010000003">
    <property type="protein sequence ID" value="GAA1954059.1"/>
    <property type="molecule type" value="Genomic_DNA"/>
</dbReference>
<keyword evidence="3" id="KW-1185">Reference proteome</keyword>
<feature type="transmembrane region" description="Helical" evidence="1">
    <location>
        <begin position="243"/>
        <end position="262"/>
    </location>
</feature>
<gene>
    <name evidence="2" type="ORF">GCM10009717_19940</name>
</gene>
<proteinExistence type="predicted"/>
<dbReference type="RefSeq" id="WP_157416332.1">
    <property type="nucleotide sequence ID" value="NZ_BAAAMK010000003.1"/>
</dbReference>
<dbReference type="Proteomes" id="UP001499954">
    <property type="component" value="Unassembled WGS sequence"/>
</dbReference>
<name>A0ABN2QM21_9MICO</name>
<keyword evidence="1" id="KW-1133">Transmembrane helix</keyword>
<sequence>MTTGRTGRAPGSRLAGLGALVGIGLALLAPSAGAMATTQSTSITASTVASGCPAPTTAPAPSTAAIDLSAVVIASGVAGPVCTGGGTPSVGGGGTVNRAASNGAGAAASVAPAVVKTAAASDEFDLGGVLYVGGLNSGYTPSLDPLAGELQLWFTVRNVSKSTIDASADFWMSGPFGNRLGEADGVKVAALKPGETRTVSAEVSGVGQWGLVSAHVKLTPPKTVDDATLSPVTRDASVFAPPWFVGFVAALVLGFAAVRTILQRARVPMLVGGTA</sequence>
<keyword evidence="1" id="KW-0472">Membrane</keyword>
<reference evidence="2 3" key="1">
    <citation type="journal article" date="2019" name="Int. J. Syst. Evol. Microbiol.">
        <title>The Global Catalogue of Microorganisms (GCM) 10K type strain sequencing project: providing services to taxonomists for standard genome sequencing and annotation.</title>
        <authorList>
            <consortium name="The Broad Institute Genomics Platform"/>
            <consortium name="The Broad Institute Genome Sequencing Center for Infectious Disease"/>
            <person name="Wu L."/>
            <person name="Ma J."/>
        </authorList>
    </citation>
    <scope>NUCLEOTIDE SEQUENCE [LARGE SCALE GENOMIC DNA]</scope>
    <source>
        <strain evidence="2 3">JCM 13584</strain>
    </source>
</reference>